<dbReference type="InterPro" id="IPR029480">
    <property type="entry name" value="Transpos_assoc"/>
</dbReference>
<dbReference type="EMBL" id="GBRH01202636">
    <property type="protein sequence ID" value="JAD95259.1"/>
    <property type="molecule type" value="Transcribed_RNA"/>
</dbReference>
<reference evidence="2" key="1">
    <citation type="submission" date="2014-09" db="EMBL/GenBank/DDBJ databases">
        <authorList>
            <person name="Magalhaes I.L.F."/>
            <person name="Oliveira U."/>
            <person name="Santos F.R."/>
            <person name="Vidigal T.H.D.A."/>
            <person name="Brescovit A.D."/>
            <person name="Santos A.J."/>
        </authorList>
    </citation>
    <scope>NUCLEOTIDE SEQUENCE</scope>
    <source>
        <tissue evidence="2">Shoot tissue taken approximately 20 cm above the soil surface</tissue>
    </source>
</reference>
<accession>A0A0A9E3B2</accession>
<sequence>MGDSPAILMYSGWKRGRPPTDEWVEHTREFLDRAFSMPILAADDQIKCPCSLCCNYVRHKRQTIEMHLCREGFKENYNTWTAHGESFVGNEQASASGADEGFEEADRMDDMLVDIAADYQLAEEEPTASAQAFYRTVKSADERVHSQTTHL</sequence>
<name>A0A0A9E3B2_ARUDO</name>
<evidence type="ECO:0000259" key="1">
    <source>
        <dbReference type="Pfam" id="PF13963"/>
    </source>
</evidence>
<reference evidence="2" key="2">
    <citation type="journal article" date="2015" name="Data Brief">
        <title>Shoot transcriptome of the giant reed, Arundo donax.</title>
        <authorList>
            <person name="Barrero R.A."/>
            <person name="Guerrero F.D."/>
            <person name="Moolhuijzen P."/>
            <person name="Goolsby J.A."/>
            <person name="Tidwell J."/>
            <person name="Bellgard S.E."/>
            <person name="Bellgard M.I."/>
        </authorList>
    </citation>
    <scope>NUCLEOTIDE SEQUENCE</scope>
    <source>
        <tissue evidence="2">Shoot tissue taken approximately 20 cm above the soil surface</tissue>
    </source>
</reference>
<organism evidence="2">
    <name type="scientific">Arundo donax</name>
    <name type="common">Giant reed</name>
    <name type="synonym">Donax arundinaceus</name>
    <dbReference type="NCBI Taxonomy" id="35708"/>
    <lineage>
        <taxon>Eukaryota</taxon>
        <taxon>Viridiplantae</taxon>
        <taxon>Streptophyta</taxon>
        <taxon>Embryophyta</taxon>
        <taxon>Tracheophyta</taxon>
        <taxon>Spermatophyta</taxon>
        <taxon>Magnoliopsida</taxon>
        <taxon>Liliopsida</taxon>
        <taxon>Poales</taxon>
        <taxon>Poaceae</taxon>
        <taxon>PACMAD clade</taxon>
        <taxon>Arundinoideae</taxon>
        <taxon>Arundineae</taxon>
        <taxon>Arundo</taxon>
    </lineage>
</organism>
<evidence type="ECO:0000313" key="2">
    <source>
        <dbReference type="EMBL" id="JAD95259.1"/>
    </source>
</evidence>
<feature type="domain" description="Transposase-associated" evidence="1">
    <location>
        <begin position="17"/>
        <end position="85"/>
    </location>
</feature>
<protein>
    <recommendedName>
        <fullName evidence="1">Transposase-associated domain-containing protein</fullName>
    </recommendedName>
</protein>
<proteinExistence type="predicted"/>
<dbReference type="Pfam" id="PF13963">
    <property type="entry name" value="Transpos_assoc"/>
    <property type="match status" value="1"/>
</dbReference>
<dbReference type="AlphaFoldDB" id="A0A0A9E3B2"/>